<name>A0A1T0AXJ8_9PAST</name>
<dbReference type="InterPro" id="IPR002645">
    <property type="entry name" value="STAS_dom"/>
</dbReference>
<dbReference type="Proteomes" id="UP000190023">
    <property type="component" value="Unassembled WGS sequence"/>
</dbReference>
<dbReference type="PROSITE" id="PS50801">
    <property type="entry name" value="STAS"/>
    <property type="match status" value="1"/>
</dbReference>
<dbReference type="STRING" id="123822.B0188_08350"/>
<dbReference type="CDD" id="cd07043">
    <property type="entry name" value="STAS_anti-anti-sigma_factors"/>
    <property type="match status" value="1"/>
</dbReference>
<proteinExistence type="predicted"/>
<dbReference type="InterPro" id="IPR036513">
    <property type="entry name" value="STAS_dom_sf"/>
</dbReference>
<accession>A0A1T0AXJ8</accession>
<organism evidence="2 3">
    <name type="scientific">[Haemophilus] felis</name>
    <dbReference type="NCBI Taxonomy" id="123822"/>
    <lineage>
        <taxon>Bacteria</taxon>
        <taxon>Pseudomonadati</taxon>
        <taxon>Pseudomonadota</taxon>
        <taxon>Gammaproteobacteria</taxon>
        <taxon>Pasteurellales</taxon>
        <taxon>Pasteurellaceae</taxon>
    </lineage>
</organism>
<reference evidence="2 3" key="1">
    <citation type="submission" date="2017-02" db="EMBL/GenBank/DDBJ databases">
        <title>Draft genome sequence of Haemophilus felis CCUG 31170 type strain.</title>
        <authorList>
            <person name="Engstrom-Jakobsson H."/>
            <person name="Salva-Serra F."/>
            <person name="Thorell K."/>
            <person name="Gonzales-Siles L."/>
            <person name="Karlsson R."/>
            <person name="Boulund F."/>
            <person name="Engstrand L."/>
            <person name="Kristiansson E."/>
            <person name="Moore E."/>
        </authorList>
    </citation>
    <scope>NUCLEOTIDE SEQUENCE [LARGE SCALE GENOMIC DNA]</scope>
    <source>
        <strain evidence="2 3">CCUG 31170</strain>
    </source>
</reference>
<gene>
    <name evidence="2" type="ORF">B0188_08350</name>
</gene>
<dbReference type="InterPro" id="IPR052746">
    <property type="entry name" value="MlaB_ABC_Transporter"/>
</dbReference>
<dbReference type="PANTHER" id="PTHR35849">
    <property type="entry name" value="BLR2341 PROTEIN"/>
    <property type="match status" value="1"/>
</dbReference>
<evidence type="ECO:0000259" key="1">
    <source>
        <dbReference type="PROSITE" id="PS50801"/>
    </source>
</evidence>
<dbReference type="SUPFAM" id="SSF52091">
    <property type="entry name" value="SpoIIaa-like"/>
    <property type="match status" value="1"/>
</dbReference>
<protein>
    <recommendedName>
        <fullName evidence="1">STAS domain-containing protein</fullName>
    </recommendedName>
</protein>
<dbReference type="AlphaFoldDB" id="A0A1T0AXJ8"/>
<evidence type="ECO:0000313" key="2">
    <source>
        <dbReference type="EMBL" id="OOS02522.1"/>
    </source>
</evidence>
<dbReference type="Pfam" id="PF13466">
    <property type="entry name" value="STAS_2"/>
    <property type="match status" value="1"/>
</dbReference>
<evidence type="ECO:0000313" key="3">
    <source>
        <dbReference type="Proteomes" id="UP000190023"/>
    </source>
</evidence>
<dbReference type="PANTHER" id="PTHR35849:SF1">
    <property type="entry name" value="INTERMEMBRANE PHOSPHOLIPID TRANSPORT SYSTEM BINDING PROTEIN MLAB"/>
    <property type="match status" value="1"/>
</dbReference>
<sequence>MNTTSLNWELTQDNDRITLHLIGELSRNTLLPLWEQRGSLFSGNSTNLVCDLSQIKRIDSAGFALLCNLVNDAKVRSNSVVFLRSVPHQLITLADLFGLSDWLAPHIQHGNS</sequence>
<keyword evidence="3" id="KW-1185">Reference proteome</keyword>
<dbReference type="InterPro" id="IPR058548">
    <property type="entry name" value="MlaB-like_STAS"/>
</dbReference>
<dbReference type="OrthoDB" id="5687860at2"/>
<dbReference type="Gene3D" id="3.30.750.24">
    <property type="entry name" value="STAS domain"/>
    <property type="match status" value="1"/>
</dbReference>
<comment type="caution">
    <text evidence="2">The sequence shown here is derived from an EMBL/GenBank/DDBJ whole genome shotgun (WGS) entry which is preliminary data.</text>
</comment>
<dbReference type="EMBL" id="MUYB01000035">
    <property type="protein sequence ID" value="OOS02522.1"/>
    <property type="molecule type" value="Genomic_DNA"/>
</dbReference>
<feature type="domain" description="STAS" evidence="1">
    <location>
        <begin position="6"/>
        <end position="112"/>
    </location>
</feature>